<name>A0ABD0QHH0_CIRMR</name>
<feature type="non-terminal residue" evidence="2">
    <location>
        <position position="65"/>
    </location>
</feature>
<organism evidence="2 3">
    <name type="scientific">Cirrhinus mrigala</name>
    <name type="common">Mrigala</name>
    <dbReference type="NCBI Taxonomy" id="683832"/>
    <lineage>
        <taxon>Eukaryota</taxon>
        <taxon>Metazoa</taxon>
        <taxon>Chordata</taxon>
        <taxon>Craniata</taxon>
        <taxon>Vertebrata</taxon>
        <taxon>Euteleostomi</taxon>
        <taxon>Actinopterygii</taxon>
        <taxon>Neopterygii</taxon>
        <taxon>Teleostei</taxon>
        <taxon>Ostariophysi</taxon>
        <taxon>Cypriniformes</taxon>
        <taxon>Cyprinidae</taxon>
        <taxon>Labeoninae</taxon>
        <taxon>Labeonini</taxon>
        <taxon>Cirrhinus</taxon>
    </lineage>
</organism>
<keyword evidence="3" id="KW-1185">Reference proteome</keyword>
<proteinExistence type="predicted"/>
<feature type="region of interest" description="Disordered" evidence="1">
    <location>
        <begin position="1"/>
        <end position="65"/>
    </location>
</feature>
<reference evidence="2 3" key="1">
    <citation type="submission" date="2024-05" db="EMBL/GenBank/DDBJ databases">
        <title>Genome sequencing and assembly of Indian major carp, Cirrhinus mrigala (Hamilton, 1822).</title>
        <authorList>
            <person name="Mohindra V."/>
            <person name="Chowdhury L.M."/>
            <person name="Lal K."/>
            <person name="Jena J.K."/>
        </authorList>
    </citation>
    <scope>NUCLEOTIDE SEQUENCE [LARGE SCALE GENOMIC DNA]</scope>
    <source>
        <strain evidence="2">CM1030</strain>
        <tissue evidence="2">Blood</tissue>
    </source>
</reference>
<sequence length="65" mass="7449">MLPSWTHEDTTMHARERDRSPEERRARHFNSSGDEASFASGAPPLLHVHSRREPGEEWQLPDGVT</sequence>
<protein>
    <submittedName>
        <fullName evidence="2">Uncharacterized protein</fullName>
    </submittedName>
</protein>
<comment type="caution">
    <text evidence="2">The sequence shown here is derived from an EMBL/GenBank/DDBJ whole genome shotgun (WGS) entry which is preliminary data.</text>
</comment>
<dbReference type="AlphaFoldDB" id="A0ABD0QHH0"/>
<gene>
    <name evidence="2" type="ORF">M9458_021049</name>
</gene>
<dbReference type="EMBL" id="JAMKFB020000009">
    <property type="protein sequence ID" value="KAL0185352.1"/>
    <property type="molecule type" value="Genomic_DNA"/>
</dbReference>
<feature type="compositionally biased region" description="Basic and acidic residues" evidence="1">
    <location>
        <begin position="1"/>
        <end position="25"/>
    </location>
</feature>
<evidence type="ECO:0000313" key="3">
    <source>
        <dbReference type="Proteomes" id="UP001529510"/>
    </source>
</evidence>
<evidence type="ECO:0000313" key="2">
    <source>
        <dbReference type="EMBL" id="KAL0185352.1"/>
    </source>
</evidence>
<evidence type="ECO:0000256" key="1">
    <source>
        <dbReference type="SAM" id="MobiDB-lite"/>
    </source>
</evidence>
<dbReference type="Proteomes" id="UP001529510">
    <property type="component" value="Unassembled WGS sequence"/>
</dbReference>
<accession>A0ABD0QHH0</accession>